<evidence type="ECO:0000313" key="1">
    <source>
        <dbReference type="EMBL" id="RNA27884.1"/>
    </source>
</evidence>
<organism evidence="1 2">
    <name type="scientific">Brachionus plicatilis</name>
    <name type="common">Marine rotifer</name>
    <name type="synonym">Brachionus muelleri</name>
    <dbReference type="NCBI Taxonomy" id="10195"/>
    <lineage>
        <taxon>Eukaryota</taxon>
        <taxon>Metazoa</taxon>
        <taxon>Spiralia</taxon>
        <taxon>Gnathifera</taxon>
        <taxon>Rotifera</taxon>
        <taxon>Eurotatoria</taxon>
        <taxon>Monogononta</taxon>
        <taxon>Pseudotrocha</taxon>
        <taxon>Ploima</taxon>
        <taxon>Brachionidae</taxon>
        <taxon>Brachionus</taxon>
    </lineage>
</organism>
<proteinExistence type="predicted"/>
<sequence>MNKQVENKACDEDLICIHCGKIFQSVPITLFPCGWVICSHHFEVLMKTFNCNMCSKNHPVNVDQCIKTKNLEFKYLKYKVNESLKEFEEEINELDQIKKDPVNYLDDVFVKLINKIDLQREMAKKQIDSYFDKLYGTINMTRKNFESAIDKNNEFKYFSTEKMSQDKDLFKEELSSMKDAKNSYLSLVDLRSKIKQKRESIKTVVNSLTENKSFEIESDSFYLIDFSKFGKIETKPINNENDLDRKNETFIFNLGSGMIGTILQAPEFETAAKIANRALLKPKF</sequence>
<reference evidence="1 2" key="1">
    <citation type="journal article" date="2018" name="Sci. Rep.">
        <title>Genomic signatures of local adaptation to the degree of environmental predictability in rotifers.</title>
        <authorList>
            <person name="Franch-Gras L."/>
            <person name="Hahn C."/>
            <person name="Garcia-Roger E.M."/>
            <person name="Carmona M.J."/>
            <person name="Serra M."/>
            <person name="Gomez A."/>
        </authorList>
    </citation>
    <scope>NUCLEOTIDE SEQUENCE [LARGE SCALE GENOMIC DNA]</scope>
    <source>
        <strain evidence="1">HYR1</strain>
    </source>
</reference>
<name>A0A3M7RWD2_BRAPC</name>
<protein>
    <submittedName>
        <fullName evidence="1">Uncharacterized protein</fullName>
    </submittedName>
</protein>
<evidence type="ECO:0000313" key="2">
    <source>
        <dbReference type="Proteomes" id="UP000276133"/>
    </source>
</evidence>
<dbReference type="EMBL" id="REGN01002478">
    <property type="protein sequence ID" value="RNA27884.1"/>
    <property type="molecule type" value="Genomic_DNA"/>
</dbReference>
<comment type="caution">
    <text evidence="1">The sequence shown here is derived from an EMBL/GenBank/DDBJ whole genome shotgun (WGS) entry which is preliminary data.</text>
</comment>
<dbReference type="Proteomes" id="UP000276133">
    <property type="component" value="Unassembled WGS sequence"/>
</dbReference>
<accession>A0A3M7RWD2</accession>
<gene>
    <name evidence="1" type="ORF">BpHYR1_036540</name>
</gene>
<feature type="non-terminal residue" evidence="1">
    <location>
        <position position="284"/>
    </location>
</feature>
<dbReference type="OrthoDB" id="10188692at2759"/>
<keyword evidence="2" id="KW-1185">Reference proteome</keyword>
<dbReference type="AlphaFoldDB" id="A0A3M7RWD2"/>